<dbReference type="EMBL" id="LAZR01048530">
    <property type="protein sequence ID" value="KKK91714.1"/>
    <property type="molecule type" value="Genomic_DNA"/>
</dbReference>
<gene>
    <name evidence="1" type="ORF">LCGC14_2710170</name>
</gene>
<protein>
    <submittedName>
        <fullName evidence="1">Uncharacterized protein</fullName>
    </submittedName>
</protein>
<name>A0A0F9BM58_9ZZZZ</name>
<reference evidence="1" key="1">
    <citation type="journal article" date="2015" name="Nature">
        <title>Complex archaea that bridge the gap between prokaryotes and eukaryotes.</title>
        <authorList>
            <person name="Spang A."/>
            <person name="Saw J.H."/>
            <person name="Jorgensen S.L."/>
            <person name="Zaremba-Niedzwiedzka K."/>
            <person name="Martijn J."/>
            <person name="Lind A.E."/>
            <person name="van Eijk R."/>
            <person name="Schleper C."/>
            <person name="Guy L."/>
            <person name="Ettema T.J."/>
        </authorList>
    </citation>
    <scope>NUCLEOTIDE SEQUENCE</scope>
</reference>
<dbReference type="AlphaFoldDB" id="A0A0F9BM58"/>
<organism evidence="1">
    <name type="scientific">marine sediment metagenome</name>
    <dbReference type="NCBI Taxonomy" id="412755"/>
    <lineage>
        <taxon>unclassified sequences</taxon>
        <taxon>metagenomes</taxon>
        <taxon>ecological metagenomes</taxon>
    </lineage>
</organism>
<sequence length="63" mass="7034">MRSTYVPPSGPPNATLAACGEQPGVYEIRNKPFPKPFVGPATCPGGRFFSPIWPRAFWWGFHR</sequence>
<evidence type="ECO:0000313" key="1">
    <source>
        <dbReference type="EMBL" id="KKK91714.1"/>
    </source>
</evidence>
<accession>A0A0F9BM58</accession>
<comment type="caution">
    <text evidence="1">The sequence shown here is derived from an EMBL/GenBank/DDBJ whole genome shotgun (WGS) entry which is preliminary data.</text>
</comment>
<proteinExistence type="predicted"/>
<dbReference type="PROSITE" id="PS51257">
    <property type="entry name" value="PROKAR_LIPOPROTEIN"/>
    <property type="match status" value="1"/>
</dbReference>